<sequence length="215" mass="23300">MTARLLSRLGPSAGLALALWAATPEGAAAQFYWPWETPPRPAPQIIIQRPPPRQSYGGVPYGAAPAAPSAPRHGVIRHGGAPKRGEARAAPRPSEAKPPPPKPQEEAAQPAPEAPPPPYEPQMLRLSELMGALAFLHPLCGGETETEWRSRMTALIDAEAPAPQRRERLAGAYNRGFREYSVTYRRCTPAAETIISRYLTEGGRLTRELSSRFGG</sequence>
<feature type="signal peptide" evidence="2">
    <location>
        <begin position="1"/>
        <end position="21"/>
    </location>
</feature>
<evidence type="ECO:0000256" key="1">
    <source>
        <dbReference type="SAM" id="MobiDB-lite"/>
    </source>
</evidence>
<dbReference type="Pfam" id="PF09539">
    <property type="entry name" value="DUF2385"/>
    <property type="match status" value="1"/>
</dbReference>
<proteinExistence type="predicted"/>
<accession>A0AAU7JK88</accession>
<dbReference type="AlphaFoldDB" id="A0AAU7JK88"/>
<dbReference type="RefSeq" id="WP_406857424.1">
    <property type="nucleotide sequence ID" value="NZ_CP157484.1"/>
</dbReference>
<feature type="region of interest" description="Disordered" evidence="1">
    <location>
        <begin position="42"/>
        <end position="122"/>
    </location>
</feature>
<dbReference type="NCBIfam" id="TIGR02301">
    <property type="entry name" value="TIGR02301 family protein"/>
    <property type="match status" value="1"/>
</dbReference>
<dbReference type="InterPro" id="IPR012645">
    <property type="entry name" value="CHP02301"/>
</dbReference>
<reference evidence="3" key="1">
    <citation type="submission" date="2024-05" db="EMBL/GenBank/DDBJ databases">
        <authorList>
            <person name="Kim S."/>
            <person name="Heo J."/>
            <person name="Choi H."/>
            <person name="Choi Y."/>
            <person name="Kwon S.-W."/>
            <person name="Kim Y."/>
        </authorList>
    </citation>
    <scope>NUCLEOTIDE SEQUENCE</scope>
    <source>
        <strain evidence="3">KACC 23698</strain>
    </source>
</reference>
<evidence type="ECO:0000313" key="3">
    <source>
        <dbReference type="EMBL" id="XBO40565.1"/>
    </source>
</evidence>
<dbReference type="EMBL" id="CP157484">
    <property type="protein sequence ID" value="XBO40565.1"/>
    <property type="molecule type" value="Genomic_DNA"/>
</dbReference>
<protein>
    <submittedName>
        <fullName evidence="3">TIGR02301 family protein</fullName>
    </submittedName>
</protein>
<feature type="compositionally biased region" description="Low complexity" evidence="1">
    <location>
        <begin position="43"/>
        <end position="71"/>
    </location>
</feature>
<name>A0AAU7JK88_9HYPH</name>
<keyword evidence="2" id="KW-0732">Signal</keyword>
<feature type="chain" id="PRO_5043683510" evidence="2">
    <location>
        <begin position="22"/>
        <end position="215"/>
    </location>
</feature>
<gene>
    <name evidence="3" type="ORF">ABEG18_07315</name>
</gene>
<organism evidence="3">
    <name type="scientific">Alsobacter sp. KACC 23698</name>
    <dbReference type="NCBI Taxonomy" id="3149229"/>
    <lineage>
        <taxon>Bacteria</taxon>
        <taxon>Pseudomonadati</taxon>
        <taxon>Pseudomonadota</taxon>
        <taxon>Alphaproteobacteria</taxon>
        <taxon>Hyphomicrobiales</taxon>
        <taxon>Alsobacteraceae</taxon>
        <taxon>Alsobacter</taxon>
    </lineage>
</organism>
<evidence type="ECO:0000256" key="2">
    <source>
        <dbReference type="SAM" id="SignalP"/>
    </source>
</evidence>